<evidence type="ECO:0000313" key="2">
    <source>
        <dbReference type="EMBL" id="PGH10554.1"/>
    </source>
</evidence>
<organism evidence="2 3">
    <name type="scientific">Polytolypa hystricis (strain UAMH7299)</name>
    <dbReference type="NCBI Taxonomy" id="1447883"/>
    <lineage>
        <taxon>Eukaryota</taxon>
        <taxon>Fungi</taxon>
        <taxon>Dikarya</taxon>
        <taxon>Ascomycota</taxon>
        <taxon>Pezizomycotina</taxon>
        <taxon>Eurotiomycetes</taxon>
        <taxon>Eurotiomycetidae</taxon>
        <taxon>Onygenales</taxon>
        <taxon>Onygenales incertae sedis</taxon>
        <taxon>Polytolypa</taxon>
    </lineage>
</organism>
<dbReference type="STRING" id="1447883.A0A2B7XFS3"/>
<dbReference type="OrthoDB" id="3171351at2759"/>
<dbReference type="AlphaFoldDB" id="A0A2B7XFS3"/>
<keyword evidence="3" id="KW-1185">Reference proteome</keyword>
<protein>
    <submittedName>
        <fullName evidence="2">Uncharacterized protein</fullName>
    </submittedName>
</protein>
<reference evidence="2 3" key="1">
    <citation type="submission" date="2017-10" db="EMBL/GenBank/DDBJ databases">
        <title>Comparative genomics in systemic dimorphic fungi from Ajellomycetaceae.</title>
        <authorList>
            <person name="Munoz J.F."/>
            <person name="Mcewen J.G."/>
            <person name="Clay O.K."/>
            <person name="Cuomo C.A."/>
        </authorList>
    </citation>
    <scope>NUCLEOTIDE SEQUENCE [LARGE SCALE GENOMIC DNA]</scope>
    <source>
        <strain evidence="2 3">UAMH7299</strain>
    </source>
</reference>
<evidence type="ECO:0000256" key="1">
    <source>
        <dbReference type="SAM" id="MobiDB-lite"/>
    </source>
</evidence>
<name>A0A2B7XFS3_POLH7</name>
<comment type="caution">
    <text evidence="2">The sequence shown here is derived from an EMBL/GenBank/DDBJ whole genome shotgun (WGS) entry which is preliminary data.</text>
</comment>
<proteinExistence type="predicted"/>
<evidence type="ECO:0000313" key="3">
    <source>
        <dbReference type="Proteomes" id="UP000224634"/>
    </source>
</evidence>
<dbReference type="Proteomes" id="UP000224634">
    <property type="component" value="Unassembled WGS sequence"/>
</dbReference>
<accession>A0A2B7XFS3</accession>
<dbReference type="EMBL" id="PDNA01000145">
    <property type="protein sequence ID" value="PGH10554.1"/>
    <property type="molecule type" value="Genomic_DNA"/>
</dbReference>
<feature type="region of interest" description="Disordered" evidence="1">
    <location>
        <begin position="35"/>
        <end position="65"/>
    </location>
</feature>
<gene>
    <name evidence="2" type="ORF">AJ80_07500</name>
</gene>
<sequence length="572" mass="65572">MSTGGQDSNATDIEDLSVEDLIKWTQKQVPYCTSEHIDIDDSSQPDTKRVHVQEGSGKTTDTQRSLKRKAQDLAKSIEVAQRKAPRLLALAELCKQRREDTLHHFQSNFKGWEDAKVKLSSPNVSMDIPFPFSGSTIPKRFKTRGEDEACYHYMEREVFSELVDAFKGTTRDRSLKDLWIYGLMGYGKPYLLATLLYFLTAQGYRVVYLPDCRIAEIINLRKMDDVEEFLLQNWDASVILAIDQMDALEDPDQFQFKAQAEMDAWWDCHSNVDLGEYSRTQVEDLTGKIPLLLDSYTVKVVVRQSQRFASRMKGNLRDADWAAYQVTACITGSAVLEDIHPEHVDHRFFYEKDGLGYCACGIVRETVTKRLAQLGTDLFSIADSIREMTQLISNVPVVGYSLELAILQTIRSTGISWLDLVGSMPQIVFDAHPKYVLEHTYALYVPKAFNSPAIDALILRLDHSKMKAELIPIKITIAKSHSTSEDLFFKDWSRWLEYLEDYDANLTFLWITASGEYLTKKFEARYRERREGPKMLVRPAYSSVNIPLKEVNAEVWRKYWNAKIKPPLELSG</sequence>